<sequence length="62" mass="6706">MTLLEQAKQLLTAPVTRETLNQLEALADKARNEEAEQIGDLIEAALVSAPAEVLAQYQASLL</sequence>
<dbReference type="EMBL" id="FRFG01000078">
    <property type="protein sequence ID" value="SHO58787.1"/>
    <property type="molecule type" value="Genomic_DNA"/>
</dbReference>
<dbReference type="STRING" id="1117707.VQ7734_04559"/>
<evidence type="ECO:0000313" key="2">
    <source>
        <dbReference type="EMBL" id="SHO58787.1"/>
    </source>
</evidence>
<evidence type="ECO:0000313" key="3">
    <source>
        <dbReference type="Proteomes" id="UP000184600"/>
    </source>
</evidence>
<dbReference type="AlphaFoldDB" id="A0A1M7Z1G2"/>
<feature type="coiled-coil region" evidence="1">
    <location>
        <begin position="13"/>
        <end position="40"/>
    </location>
</feature>
<accession>A0A1M7Z1G2</accession>
<name>A0A1M7Z1G2_9VIBR</name>
<organism evidence="2 3">
    <name type="scientific">Vibrio quintilis</name>
    <dbReference type="NCBI Taxonomy" id="1117707"/>
    <lineage>
        <taxon>Bacteria</taxon>
        <taxon>Pseudomonadati</taxon>
        <taxon>Pseudomonadota</taxon>
        <taxon>Gammaproteobacteria</taxon>
        <taxon>Vibrionales</taxon>
        <taxon>Vibrionaceae</taxon>
        <taxon>Vibrio</taxon>
    </lineage>
</organism>
<keyword evidence="1" id="KW-0175">Coiled coil</keyword>
<evidence type="ECO:0000256" key="1">
    <source>
        <dbReference type="SAM" id="Coils"/>
    </source>
</evidence>
<gene>
    <name evidence="2" type="ORF">VQ7734_04559</name>
</gene>
<protein>
    <submittedName>
        <fullName evidence="2">Uncharacterized protein</fullName>
    </submittedName>
</protein>
<dbReference type="Proteomes" id="UP000184600">
    <property type="component" value="Unassembled WGS sequence"/>
</dbReference>
<reference evidence="3" key="1">
    <citation type="submission" date="2016-12" db="EMBL/GenBank/DDBJ databases">
        <authorList>
            <person name="Rodrigo-Torres L."/>
            <person name="Arahal R.D."/>
            <person name="Lucena T."/>
        </authorList>
    </citation>
    <scope>NUCLEOTIDE SEQUENCE [LARGE SCALE GENOMIC DNA]</scope>
</reference>
<keyword evidence="3" id="KW-1185">Reference proteome</keyword>
<proteinExistence type="predicted"/>